<gene>
    <name evidence="1" type="ORF">S01H1_37955</name>
</gene>
<accession>X0UPZ9</accession>
<reference evidence="1" key="1">
    <citation type="journal article" date="2014" name="Front. Microbiol.">
        <title>High frequency of phylogenetically diverse reductive dehalogenase-homologous genes in deep subseafloor sedimentary metagenomes.</title>
        <authorList>
            <person name="Kawai M."/>
            <person name="Futagami T."/>
            <person name="Toyoda A."/>
            <person name="Takaki Y."/>
            <person name="Nishi S."/>
            <person name="Hori S."/>
            <person name="Arai W."/>
            <person name="Tsubouchi T."/>
            <person name="Morono Y."/>
            <person name="Uchiyama I."/>
            <person name="Ito T."/>
            <person name="Fujiyama A."/>
            <person name="Inagaki F."/>
            <person name="Takami H."/>
        </authorList>
    </citation>
    <scope>NUCLEOTIDE SEQUENCE</scope>
    <source>
        <strain evidence="1">Expedition CK06-06</strain>
    </source>
</reference>
<name>X0UPZ9_9ZZZZ</name>
<organism evidence="1">
    <name type="scientific">marine sediment metagenome</name>
    <dbReference type="NCBI Taxonomy" id="412755"/>
    <lineage>
        <taxon>unclassified sequences</taxon>
        <taxon>metagenomes</taxon>
        <taxon>ecological metagenomes</taxon>
    </lineage>
</organism>
<proteinExistence type="predicted"/>
<feature type="non-terminal residue" evidence="1">
    <location>
        <position position="1"/>
    </location>
</feature>
<dbReference type="AlphaFoldDB" id="X0UPZ9"/>
<sequence>FEYDTALQSFLATGPGVIKLYNSNIPEPNSQPDRFSLNKPCWAVIENFQTLKYFLDKNQLVADAAPQGLLNINYFPIVNGQVQYDRQVTVTTPHVQANFIETAEGEFILSALSATGGITYKDKDKEFDGGRLFYDAKKSIVTVHGDELQPCHFDGAPVDAIEWNLKTDKIKFEITGPGALQVR</sequence>
<protein>
    <submittedName>
        <fullName evidence="1">Uncharacterized protein</fullName>
    </submittedName>
</protein>
<dbReference type="EMBL" id="BARS01023857">
    <property type="protein sequence ID" value="GAG01347.1"/>
    <property type="molecule type" value="Genomic_DNA"/>
</dbReference>
<evidence type="ECO:0000313" key="1">
    <source>
        <dbReference type="EMBL" id="GAG01347.1"/>
    </source>
</evidence>
<comment type="caution">
    <text evidence="1">The sequence shown here is derived from an EMBL/GenBank/DDBJ whole genome shotgun (WGS) entry which is preliminary data.</text>
</comment>